<proteinExistence type="predicted"/>
<protein>
    <submittedName>
        <fullName evidence="1">Uncharacterized protein</fullName>
    </submittedName>
</protein>
<dbReference type="EMBL" id="BOPG01000099">
    <property type="protein sequence ID" value="GIJ63589.1"/>
    <property type="molecule type" value="Genomic_DNA"/>
</dbReference>
<accession>A0A8J3ZGA9</accession>
<gene>
    <name evidence="1" type="ORF">Vau01_111050</name>
</gene>
<organism evidence="1 2">
    <name type="scientific">Virgisporangium aurantiacum</name>
    <dbReference type="NCBI Taxonomy" id="175570"/>
    <lineage>
        <taxon>Bacteria</taxon>
        <taxon>Bacillati</taxon>
        <taxon>Actinomycetota</taxon>
        <taxon>Actinomycetes</taxon>
        <taxon>Micromonosporales</taxon>
        <taxon>Micromonosporaceae</taxon>
        <taxon>Virgisporangium</taxon>
    </lineage>
</organism>
<reference evidence="1" key="1">
    <citation type="submission" date="2021-01" db="EMBL/GenBank/DDBJ databases">
        <title>Whole genome shotgun sequence of Virgisporangium aurantiacum NBRC 16421.</title>
        <authorList>
            <person name="Komaki H."/>
            <person name="Tamura T."/>
        </authorList>
    </citation>
    <scope>NUCLEOTIDE SEQUENCE</scope>
    <source>
        <strain evidence="1">NBRC 16421</strain>
    </source>
</reference>
<evidence type="ECO:0000313" key="1">
    <source>
        <dbReference type="EMBL" id="GIJ63589.1"/>
    </source>
</evidence>
<evidence type="ECO:0000313" key="2">
    <source>
        <dbReference type="Proteomes" id="UP000612585"/>
    </source>
</evidence>
<sequence>MAVGAVVEVVLLSADPSSVLRYRMRAAGLTGGRHPDEVAREVAGVDGDPAGLLHSTSWRFQRDRVVLTYAALPDVYPAGAVPVPADGGATSDDPLAPAPARIRPGDVAAHACRHLAYLRHIDPLVADRAGTAPHLWRLIEAFTPTVAGLLVQPDPAPVR</sequence>
<comment type="caution">
    <text evidence="1">The sequence shown here is derived from an EMBL/GenBank/DDBJ whole genome shotgun (WGS) entry which is preliminary data.</text>
</comment>
<name>A0A8J3ZGA9_9ACTN</name>
<dbReference type="Proteomes" id="UP000612585">
    <property type="component" value="Unassembled WGS sequence"/>
</dbReference>
<keyword evidence="2" id="KW-1185">Reference proteome</keyword>
<dbReference type="RefSeq" id="WP_204010445.1">
    <property type="nucleotide sequence ID" value="NZ_BOPG01000099.1"/>
</dbReference>
<dbReference type="AlphaFoldDB" id="A0A8J3ZGA9"/>